<proteinExistence type="predicted"/>
<evidence type="ECO:0000313" key="2">
    <source>
        <dbReference type="Proteomes" id="UP000646053"/>
    </source>
</evidence>
<sequence length="61" mass="7071">MSRPDYLTRFRSMREEPLADKPIAVLLPKDVDAYVRSLPNKAEWLRSVITEAAQKDRTPDL</sequence>
<reference evidence="1" key="1">
    <citation type="submission" date="2019-12" db="EMBL/GenBank/DDBJ databases">
        <title>High-Quality draft genome sequences of three cyanobacteria isolated from the limestone walls of the Old Cathedral of Coimbra.</title>
        <authorList>
            <person name="Tiago I."/>
            <person name="Soares F."/>
            <person name="Portugal A."/>
        </authorList>
    </citation>
    <scope>NUCLEOTIDE SEQUENCE</scope>
    <source>
        <strain evidence="1">A</strain>
    </source>
</reference>
<evidence type="ECO:0000313" key="1">
    <source>
        <dbReference type="EMBL" id="NDJ19476.1"/>
    </source>
</evidence>
<organism evidence="1 2">
    <name type="scientific">Myxacorys almedinensis A</name>
    <dbReference type="NCBI Taxonomy" id="2690445"/>
    <lineage>
        <taxon>Bacteria</taxon>
        <taxon>Bacillati</taxon>
        <taxon>Cyanobacteriota</taxon>
        <taxon>Cyanophyceae</taxon>
        <taxon>Leptolyngbyales</taxon>
        <taxon>Leptolyngbyaceae</taxon>
        <taxon>Myxacorys</taxon>
        <taxon>Myxacorys almedinensis</taxon>
    </lineage>
</organism>
<comment type="caution">
    <text evidence="1">The sequence shown here is derived from an EMBL/GenBank/DDBJ whole genome shotgun (WGS) entry which is preliminary data.</text>
</comment>
<dbReference type="Proteomes" id="UP000646053">
    <property type="component" value="Unassembled WGS sequence"/>
</dbReference>
<accession>A0A8J8CLC9</accession>
<dbReference type="RefSeq" id="WP_162425004.1">
    <property type="nucleotide sequence ID" value="NZ_WVIE01000031.1"/>
</dbReference>
<keyword evidence="2" id="KW-1185">Reference proteome</keyword>
<gene>
    <name evidence="1" type="ORF">GS601_19665</name>
</gene>
<dbReference type="AlphaFoldDB" id="A0A8J8CLC9"/>
<protein>
    <submittedName>
        <fullName evidence="1">Uncharacterized protein</fullName>
    </submittedName>
</protein>
<dbReference type="EMBL" id="WVIE01000031">
    <property type="protein sequence ID" value="NDJ19476.1"/>
    <property type="molecule type" value="Genomic_DNA"/>
</dbReference>
<name>A0A8J8CLC9_9CYAN</name>